<proteinExistence type="predicted"/>
<dbReference type="EMBL" id="CAXKWB010002330">
    <property type="protein sequence ID" value="CAL4066630.1"/>
    <property type="molecule type" value="Genomic_DNA"/>
</dbReference>
<dbReference type="AlphaFoldDB" id="A0AAV2PXI7"/>
<comment type="caution">
    <text evidence="1">The sequence shown here is derived from an EMBL/GenBank/DDBJ whole genome shotgun (WGS) entry which is preliminary data.</text>
</comment>
<protein>
    <submittedName>
        <fullName evidence="1">Uncharacterized protein</fullName>
    </submittedName>
</protein>
<evidence type="ECO:0000313" key="2">
    <source>
        <dbReference type="Proteomes" id="UP001497623"/>
    </source>
</evidence>
<reference evidence="1 2" key="1">
    <citation type="submission" date="2024-05" db="EMBL/GenBank/DDBJ databases">
        <authorList>
            <person name="Wallberg A."/>
        </authorList>
    </citation>
    <scope>NUCLEOTIDE SEQUENCE [LARGE SCALE GENOMIC DNA]</scope>
</reference>
<accession>A0AAV2PXI7</accession>
<sequence>CDVRELTTCVAKIEDIPKTVKWLRLGIMADPVSKMACDPGFSRLNQHCPELISLAVHLKPTTGISHLPRLPDLKDEDGDSSIRLWLSQVTDDSHVLWSIDAARTLLPRSGSYRYLYLPSCGLSVGQLVALVKGLSAAGVRVKHYLIVSSPHSQQQEAQLKAATATAHHGCDLDWYDNDDQLGW</sequence>
<organism evidence="1 2">
    <name type="scientific">Meganyctiphanes norvegica</name>
    <name type="common">Northern krill</name>
    <name type="synonym">Thysanopoda norvegica</name>
    <dbReference type="NCBI Taxonomy" id="48144"/>
    <lineage>
        <taxon>Eukaryota</taxon>
        <taxon>Metazoa</taxon>
        <taxon>Ecdysozoa</taxon>
        <taxon>Arthropoda</taxon>
        <taxon>Crustacea</taxon>
        <taxon>Multicrustacea</taxon>
        <taxon>Malacostraca</taxon>
        <taxon>Eumalacostraca</taxon>
        <taxon>Eucarida</taxon>
        <taxon>Euphausiacea</taxon>
        <taxon>Euphausiidae</taxon>
        <taxon>Meganyctiphanes</taxon>
    </lineage>
</organism>
<name>A0AAV2PXI7_MEGNR</name>
<feature type="non-terminal residue" evidence="1">
    <location>
        <position position="1"/>
    </location>
</feature>
<evidence type="ECO:0000313" key="1">
    <source>
        <dbReference type="EMBL" id="CAL4066630.1"/>
    </source>
</evidence>
<keyword evidence="2" id="KW-1185">Reference proteome</keyword>
<gene>
    <name evidence="1" type="ORF">MNOR_LOCUS5877</name>
</gene>
<dbReference type="Proteomes" id="UP001497623">
    <property type="component" value="Unassembled WGS sequence"/>
</dbReference>